<name>A0ABQ9NQQ5_9PEZI</name>
<evidence type="ECO:0000313" key="1">
    <source>
        <dbReference type="EMBL" id="KAJ9664622.1"/>
    </source>
</evidence>
<reference evidence="1" key="1">
    <citation type="submission" date="2022-10" db="EMBL/GenBank/DDBJ databases">
        <title>Culturing micro-colonial fungi from biological soil crusts in the Mojave desert and describing Neophaeococcomyces mojavensis, and introducing the new genera and species Taxawa tesnikishii.</title>
        <authorList>
            <person name="Kurbessoian T."/>
            <person name="Stajich J.E."/>
        </authorList>
    </citation>
    <scope>NUCLEOTIDE SEQUENCE</scope>
    <source>
        <strain evidence="1">TK_1</strain>
    </source>
</reference>
<evidence type="ECO:0008006" key="3">
    <source>
        <dbReference type="Google" id="ProtNLM"/>
    </source>
</evidence>
<organism evidence="1 2">
    <name type="scientific">Coniosporium apollinis</name>
    <dbReference type="NCBI Taxonomy" id="61459"/>
    <lineage>
        <taxon>Eukaryota</taxon>
        <taxon>Fungi</taxon>
        <taxon>Dikarya</taxon>
        <taxon>Ascomycota</taxon>
        <taxon>Pezizomycotina</taxon>
        <taxon>Dothideomycetes</taxon>
        <taxon>Dothideomycetes incertae sedis</taxon>
        <taxon>Coniosporium</taxon>
    </lineage>
</organism>
<dbReference type="Proteomes" id="UP001172684">
    <property type="component" value="Unassembled WGS sequence"/>
</dbReference>
<protein>
    <recommendedName>
        <fullName evidence="3">ADF-H domain-containing protein</fullName>
    </recommendedName>
</protein>
<accession>A0ABQ9NQQ5</accession>
<comment type="caution">
    <text evidence="1">The sequence shown here is derived from an EMBL/GenBank/DDBJ whole genome shotgun (WGS) entry which is preliminary data.</text>
</comment>
<evidence type="ECO:0000313" key="2">
    <source>
        <dbReference type="Proteomes" id="UP001172684"/>
    </source>
</evidence>
<keyword evidence="2" id="KW-1185">Reference proteome</keyword>
<gene>
    <name evidence="1" type="ORF">H2201_005134</name>
</gene>
<dbReference type="EMBL" id="JAPDRL010000036">
    <property type="protein sequence ID" value="KAJ9664622.1"/>
    <property type="molecule type" value="Genomic_DNA"/>
</dbReference>
<sequence length="90" mass="9858">MALAAKARVLAEKKAAAERALRELGGEEWVFAVDAATDEEVFVQVKDLRSEFKVLAIAARVPGQPSQFLLLPLVERPQAGDEQAEIVEQQ</sequence>
<proteinExistence type="predicted"/>